<accession>A0ABV9R9M8</accession>
<protein>
    <submittedName>
        <fullName evidence="2">Uncharacterized protein</fullName>
    </submittedName>
</protein>
<reference evidence="3" key="1">
    <citation type="journal article" date="2019" name="Int. J. Syst. Evol. Microbiol.">
        <title>The Global Catalogue of Microorganisms (GCM) 10K type strain sequencing project: providing services to taxonomists for standard genome sequencing and annotation.</title>
        <authorList>
            <consortium name="The Broad Institute Genomics Platform"/>
            <consortium name="The Broad Institute Genome Sequencing Center for Infectious Disease"/>
            <person name="Wu L."/>
            <person name="Ma J."/>
        </authorList>
    </citation>
    <scope>NUCLEOTIDE SEQUENCE [LARGE SCALE GENOMIC DNA]</scope>
    <source>
        <strain evidence="3">CCUG 50347</strain>
    </source>
</reference>
<proteinExistence type="predicted"/>
<evidence type="ECO:0000313" key="2">
    <source>
        <dbReference type="EMBL" id="MFC4830866.1"/>
    </source>
</evidence>
<evidence type="ECO:0000256" key="1">
    <source>
        <dbReference type="SAM" id="MobiDB-lite"/>
    </source>
</evidence>
<dbReference type="EMBL" id="JBHSIM010000001">
    <property type="protein sequence ID" value="MFC4830866.1"/>
    <property type="molecule type" value="Genomic_DNA"/>
</dbReference>
<name>A0ABV9R9M8_9PSEU</name>
<sequence>MEPTDAELYDQLVGYLAAEGAVDEDRVQGLVVLVEFDHRPLPVPLRLHITATGFEDHLRATAPDAAPVWPDVQPVEAAWRLFLVHLEEAVRTAKPPARRSSTSTAPAWCRGPAETR</sequence>
<feature type="region of interest" description="Disordered" evidence="1">
    <location>
        <begin position="93"/>
        <end position="116"/>
    </location>
</feature>
<dbReference type="Proteomes" id="UP001595909">
    <property type="component" value="Unassembled WGS sequence"/>
</dbReference>
<comment type="caution">
    <text evidence="2">The sequence shown here is derived from an EMBL/GenBank/DDBJ whole genome shotgun (WGS) entry which is preliminary data.</text>
</comment>
<keyword evidence="3" id="KW-1185">Reference proteome</keyword>
<evidence type="ECO:0000313" key="3">
    <source>
        <dbReference type="Proteomes" id="UP001595909"/>
    </source>
</evidence>
<dbReference type="RefSeq" id="WP_274188931.1">
    <property type="nucleotide sequence ID" value="NZ_BAABHN010000001.1"/>
</dbReference>
<gene>
    <name evidence="2" type="ORF">ACFPEL_00470</name>
</gene>
<organism evidence="2 3">
    <name type="scientific">Actinomycetospora chibensis</name>
    <dbReference type="NCBI Taxonomy" id="663606"/>
    <lineage>
        <taxon>Bacteria</taxon>
        <taxon>Bacillati</taxon>
        <taxon>Actinomycetota</taxon>
        <taxon>Actinomycetes</taxon>
        <taxon>Pseudonocardiales</taxon>
        <taxon>Pseudonocardiaceae</taxon>
        <taxon>Actinomycetospora</taxon>
    </lineage>
</organism>